<feature type="transmembrane region" description="Helical" evidence="6">
    <location>
        <begin position="63"/>
        <end position="88"/>
    </location>
</feature>
<evidence type="ECO:0000256" key="5">
    <source>
        <dbReference type="ARBA" id="ARBA00023136"/>
    </source>
</evidence>
<dbReference type="RefSeq" id="WP_060910041.1">
    <property type="nucleotide sequence ID" value="NZ_JAFCKD010000011.1"/>
</dbReference>
<dbReference type="InterPro" id="IPR027417">
    <property type="entry name" value="P-loop_NTPase"/>
</dbReference>
<comment type="subcellular location">
    <subcellularLocation>
        <location evidence="1">Cell membrane</location>
        <topology evidence="1">Multi-pass membrane protein</topology>
    </subcellularLocation>
</comment>
<dbReference type="Proteomes" id="UP000063308">
    <property type="component" value="Chromosome"/>
</dbReference>
<proteinExistence type="predicted"/>
<feature type="transmembrane region" description="Helical" evidence="6">
    <location>
        <begin position="21"/>
        <end position="43"/>
    </location>
</feature>
<gene>
    <name evidence="8" type="ORF">NK6_4695</name>
</gene>
<feature type="domain" description="Type IV secretion system coupling protein TraD DNA-binding" evidence="7">
    <location>
        <begin position="169"/>
        <end position="545"/>
    </location>
</feature>
<evidence type="ECO:0000256" key="6">
    <source>
        <dbReference type="SAM" id="Phobius"/>
    </source>
</evidence>
<dbReference type="Gene3D" id="3.40.50.300">
    <property type="entry name" value="P-loop containing nucleotide triphosphate hydrolases"/>
    <property type="match status" value="2"/>
</dbReference>
<name>A0A0E4BQT8_9BRAD</name>
<dbReference type="PANTHER" id="PTHR37937">
    <property type="entry name" value="CONJUGATIVE TRANSFER: DNA TRANSPORT"/>
    <property type="match status" value="1"/>
</dbReference>
<evidence type="ECO:0000256" key="1">
    <source>
        <dbReference type="ARBA" id="ARBA00004651"/>
    </source>
</evidence>
<evidence type="ECO:0000259" key="7">
    <source>
        <dbReference type="Pfam" id="PF10412"/>
    </source>
</evidence>
<feature type="transmembrane region" description="Helical" evidence="6">
    <location>
        <begin position="100"/>
        <end position="118"/>
    </location>
</feature>
<protein>
    <recommendedName>
        <fullName evidence="7">Type IV secretion system coupling protein TraD DNA-binding domain-containing protein</fullName>
    </recommendedName>
</protein>
<dbReference type="EMBL" id="AP014685">
    <property type="protein sequence ID" value="BAR57861.1"/>
    <property type="molecule type" value="Genomic_DNA"/>
</dbReference>
<dbReference type="PANTHER" id="PTHR37937:SF1">
    <property type="entry name" value="CONJUGATIVE TRANSFER: DNA TRANSPORT"/>
    <property type="match status" value="1"/>
</dbReference>
<keyword evidence="5 6" id="KW-0472">Membrane</keyword>
<keyword evidence="3 6" id="KW-0812">Transmembrane</keyword>
<dbReference type="CDD" id="cd01127">
    <property type="entry name" value="TrwB_TraG_TraD_VirD4"/>
    <property type="match status" value="1"/>
</dbReference>
<evidence type="ECO:0000256" key="4">
    <source>
        <dbReference type="ARBA" id="ARBA00022989"/>
    </source>
</evidence>
<dbReference type="AlphaFoldDB" id="A0A0E4BQT8"/>
<sequence>MKLATYEKRDLTATKRVRFPVGMAMLVMAIWMAFWVAPPVGWYADAPWTGSGPLLWEAMSGSYLGVLAEWPTVIPAYTHVLAAFTSAWRIPLATGMVFEFYIRVAGCLLAWFAAWSSASRIMMREAAIIDTRKHYEGQELQHGRDARRSASASMAQEDREKGLGIALAPGVILSRLREIRGVLLLGAPGSAKTRIILHLLQEIFAAMYRWPNRNVRILIHDTTGEILSGLPLPDAAFAALHGHRPGGYAWAVGRDVLTKSDAEAFGALLAPHTDESVWESGSGTLLAGCAVLCQSRHGILWGMPEFYDATLLDPVELKTQLQAVYPPAAELIEVDPETGGLSRTTVSFFLSLRAAVLRFLRPLADNWRDLPANRQFSFREWLDGSNPAQPRTVVVQRAGRYPELSAAWIGAIVDTIAAHVNDESFPNSQTRRVFLCLDELASLGRLRRFPDLVDLGRNKGVGVLAAALHEVEQLQERYGDKVATSILRRFRTKIVCQQNLDGGTVQFSEHMIGKRTVEVEEITTTTARGPQGRTTSQTKASAKKEVPIVRAERLACELGVFGNTVKAIAVGIGDPALLTWPVTVWRRRR</sequence>
<dbReference type="InterPro" id="IPR019476">
    <property type="entry name" value="T4SS_TraD_DNA-bd"/>
</dbReference>
<dbReference type="Pfam" id="PF10412">
    <property type="entry name" value="TrwB_AAD_bind"/>
    <property type="match status" value="1"/>
</dbReference>
<keyword evidence="4 6" id="KW-1133">Transmembrane helix</keyword>
<dbReference type="SUPFAM" id="SSF52540">
    <property type="entry name" value="P-loop containing nucleoside triphosphate hydrolases"/>
    <property type="match status" value="1"/>
</dbReference>
<keyword evidence="2" id="KW-1003">Cell membrane</keyword>
<organism evidence="8 9">
    <name type="scientific">Bradyrhizobium diazoefficiens</name>
    <dbReference type="NCBI Taxonomy" id="1355477"/>
    <lineage>
        <taxon>Bacteria</taxon>
        <taxon>Pseudomonadati</taxon>
        <taxon>Pseudomonadota</taxon>
        <taxon>Alphaproteobacteria</taxon>
        <taxon>Hyphomicrobiales</taxon>
        <taxon>Nitrobacteraceae</taxon>
        <taxon>Bradyrhizobium</taxon>
    </lineage>
</organism>
<evidence type="ECO:0000256" key="3">
    <source>
        <dbReference type="ARBA" id="ARBA00022692"/>
    </source>
</evidence>
<dbReference type="GO" id="GO:0005886">
    <property type="term" value="C:plasma membrane"/>
    <property type="evidence" value="ECO:0007669"/>
    <property type="project" value="UniProtKB-SubCell"/>
</dbReference>
<evidence type="ECO:0000313" key="9">
    <source>
        <dbReference type="Proteomes" id="UP000063308"/>
    </source>
</evidence>
<accession>A0A0E4BQT8</accession>
<evidence type="ECO:0000256" key="2">
    <source>
        <dbReference type="ARBA" id="ARBA00022475"/>
    </source>
</evidence>
<dbReference type="InterPro" id="IPR051539">
    <property type="entry name" value="T4SS-coupling_protein"/>
</dbReference>
<reference evidence="8 9" key="1">
    <citation type="submission" date="2014-11" db="EMBL/GenBank/DDBJ databases">
        <title>Symbiosis island explosion on the genome of extra-slow-growing strains of soybean bradyrhizobia with massive insertion sequences.</title>
        <authorList>
            <person name="Iida T."/>
            <person name="Minamisawa K."/>
        </authorList>
    </citation>
    <scope>NUCLEOTIDE SEQUENCE [LARGE SCALE GENOMIC DNA]</scope>
    <source>
        <strain evidence="8 9">NK6</strain>
    </source>
</reference>
<evidence type="ECO:0000313" key="8">
    <source>
        <dbReference type="EMBL" id="BAR57861.1"/>
    </source>
</evidence>